<dbReference type="Proteomes" id="UP000179807">
    <property type="component" value="Unassembled WGS sequence"/>
</dbReference>
<dbReference type="RefSeq" id="XP_068363407.1">
    <property type="nucleotide sequence ID" value="XM_068491806.1"/>
</dbReference>
<reference evidence="2" key="1">
    <citation type="submission" date="2016-10" db="EMBL/GenBank/DDBJ databases">
        <authorList>
            <person name="Benchimol M."/>
            <person name="Almeida L.G."/>
            <person name="Vasconcelos A.T."/>
            <person name="Perreira-Neves A."/>
            <person name="Rosa I.A."/>
            <person name="Tasca T."/>
            <person name="Bogo M.R."/>
            <person name="de Souza W."/>
        </authorList>
    </citation>
    <scope>NUCLEOTIDE SEQUENCE [LARGE SCALE GENOMIC DNA]</scope>
    <source>
        <strain evidence="2">K</strain>
    </source>
</reference>
<proteinExistence type="predicted"/>
<dbReference type="VEuPathDB" id="TrichDB:TRFO_04292"/>
<gene>
    <name evidence="2" type="ORF">TRFO_04292</name>
</gene>
<name>A0A1J4KFS4_9EUKA</name>
<keyword evidence="3" id="KW-1185">Reference proteome</keyword>
<feature type="region of interest" description="Disordered" evidence="1">
    <location>
        <begin position="1"/>
        <end position="60"/>
    </location>
</feature>
<dbReference type="EMBL" id="MLAK01000616">
    <property type="protein sequence ID" value="OHT10271.1"/>
    <property type="molecule type" value="Genomic_DNA"/>
</dbReference>
<evidence type="ECO:0000256" key="1">
    <source>
        <dbReference type="SAM" id="MobiDB-lite"/>
    </source>
</evidence>
<protein>
    <submittedName>
        <fullName evidence="2">Uncharacterized protein</fullName>
    </submittedName>
</protein>
<comment type="caution">
    <text evidence="2">The sequence shown here is derived from an EMBL/GenBank/DDBJ whole genome shotgun (WGS) entry which is preliminary data.</text>
</comment>
<dbReference type="GeneID" id="94826510"/>
<sequence>MNAANDNACDSTNNSSQMQQQHLHSPKSGERRRRSSTKQFERYDFEDSNENPYGRRKSDSSILSDYSEYYITRMPTQNNSPEIQKSRVHNKLTIQTDSLNNSVSAPMSCPVHQTNTLFADLKKISEAFSPKSGGNTFSQNRRVVRPKHKIFVDEFDETNNYGNNDEKFEFGSSPENDSESINRLKEWESSPRKHDIHRQVRMMKDLELV</sequence>
<evidence type="ECO:0000313" key="2">
    <source>
        <dbReference type="EMBL" id="OHT10271.1"/>
    </source>
</evidence>
<feature type="compositionally biased region" description="Polar residues" evidence="1">
    <location>
        <begin position="1"/>
        <end position="23"/>
    </location>
</feature>
<evidence type="ECO:0000313" key="3">
    <source>
        <dbReference type="Proteomes" id="UP000179807"/>
    </source>
</evidence>
<dbReference type="AlphaFoldDB" id="A0A1J4KFS4"/>
<organism evidence="2 3">
    <name type="scientific">Tritrichomonas foetus</name>
    <dbReference type="NCBI Taxonomy" id="1144522"/>
    <lineage>
        <taxon>Eukaryota</taxon>
        <taxon>Metamonada</taxon>
        <taxon>Parabasalia</taxon>
        <taxon>Tritrichomonadida</taxon>
        <taxon>Tritrichomonadidae</taxon>
        <taxon>Tritrichomonas</taxon>
    </lineage>
</organism>
<accession>A0A1J4KFS4</accession>